<evidence type="ECO:0000256" key="2">
    <source>
        <dbReference type="ARBA" id="ARBA00022490"/>
    </source>
</evidence>
<accession>A0A383WLR5</accession>
<organism evidence="7 8">
    <name type="scientific">Tetradesmus obliquus</name>
    <name type="common">Green alga</name>
    <name type="synonym">Acutodesmus obliquus</name>
    <dbReference type="NCBI Taxonomy" id="3088"/>
    <lineage>
        <taxon>Eukaryota</taxon>
        <taxon>Viridiplantae</taxon>
        <taxon>Chlorophyta</taxon>
        <taxon>core chlorophytes</taxon>
        <taxon>Chlorophyceae</taxon>
        <taxon>CS clade</taxon>
        <taxon>Sphaeropleales</taxon>
        <taxon>Scenedesmaceae</taxon>
        <taxon>Tetradesmus</taxon>
    </lineage>
</organism>
<feature type="compositionally biased region" description="Basic residues" evidence="5">
    <location>
        <begin position="141"/>
        <end position="150"/>
    </location>
</feature>
<sequence>MASTDTRVIVYPDYLNSAKTVAQGRRIPADKAVDWPTIEQMFDACEKGLHLQVDKEWKRYPRNWCVLPGKELSFGRLRVTLRKEDGSPVNPDVPNKKELMLRMADLCKRHHSRSMKPGQKAQAGAGSSSSAAAAAGSSKGAAKKSGKKKK</sequence>
<evidence type="ECO:0000256" key="3">
    <source>
        <dbReference type="ARBA" id="ARBA00023135"/>
    </source>
</evidence>
<evidence type="ECO:0000313" key="8">
    <source>
        <dbReference type="Proteomes" id="UP000256970"/>
    </source>
</evidence>
<gene>
    <name evidence="6" type="ORF">BQ4739_LOCUS1667</name>
    <name evidence="7" type="ORF">BQ4739_LOCUS18035</name>
</gene>
<proteinExistence type="predicted"/>
<dbReference type="GO" id="GO:0008312">
    <property type="term" value="F:7S RNA binding"/>
    <property type="evidence" value="ECO:0007669"/>
    <property type="project" value="InterPro"/>
</dbReference>
<dbReference type="PANTHER" id="PTHR17453:SF0">
    <property type="entry name" value="SIGNAL RECOGNITION PARTICLE 19 KDA PROTEIN"/>
    <property type="match status" value="1"/>
</dbReference>
<dbReference type="InterPro" id="IPR002778">
    <property type="entry name" value="Signal_recog_particle_SRP19"/>
</dbReference>
<dbReference type="EMBL" id="FNXT01000126">
    <property type="protein sequence ID" value="SZX61142.1"/>
    <property type="molecule type" value="Genomic_DNA"/>
</dbReference>
<evidence type="ECO:0008006" key="9">
    <source>
        <dbReference type="Google" id="ProtNLM"/>
    </source>
</evidence>
<keyword evidence="8" id="KW-1185">Reference proteome</keyword>
<reference evidence="7 8" key="1">
    <citation type="submission" date="2016-10" db="EMBL/GenBank/DDBJ databases">
        <authorList>
            <person name="Cai Z."/>
        </authorList>
    </citation>
    <scope>NUCLEOTIDE SEQUENCE [LARGE SCALE GENOMIC DNA]</scope>
</reference>
<dbReference type="GO" id="GO:0005786">
    <property type="term" value="C:signal recognition particle, endoplasmic reticulum targeting"/>
    <property type="evidence" value="ECO:0007669"/>
    <property type="project" value="UniProtKB-KW"/>
</dbReference>
<evidence type="ECO:0000313" key="7">
    <source>
        <dbReference type="EMBL" id="SZX77686.1"/>
    </source>
</evidence>
<dbReference type="GO" id="GO:0006617">
    <property type="term" value="P:SRP-dependent cotranslational protein targeting to membrane, signal sequence recognition"/>
    <property type="evidence" value="ECO:0007669"/>
    <property type="project" value="TreeGrafter"/>
</dbReference>
<dbReference type="Proteomes" id="UP000256970">
    <property type="component" value="Unassembled WGS sequence"/>
</dbReference>
<protein>
    <recommendedName>
        <fullName evidence="9">Signal recognition particle 19 kDa protein</fullName>
    </recommendedName>
</protein>
<evidence type="ECO:0000256" key="1">
    <source>
        <dbReference type="ARBA" id="ARBA00004496"/>
    </source>
</evidence>
<dbReference type="AlphaFoldDB" id="A0A383WLR5"/>
<evidence type="ECO:0000256" key="5">
    <source>
        <dbReference type="SAM" id="MobiDB-lite"/>
    </source>
</evidence>
<feature type="region of interest" description="Disordered" evidence="5">
    <location>
        <begin position="108"/>
        <end position="150"/>
    </location>
</feature>
<dbReference type="Gene3D" id="3.30.56.30">
    <property type="entry name" value="Signal recognition particle, SRP19-like subunit"/>
    <property type="match status" value="1"/>
</dbReference>
<evidence type="ECO:0000256" key="4">
    <source>
        <dbReference type="ARBA" id="ARBA00023274"/>
    </source>
</evidence>
<dbReference type="InterPro" id="IPR036521">
    <property type="entry name" value="SRP19-like_sf"/>
</dbReference>
<name>A0A383WLR5_TETOB</name>
<comment type="subcellular location">
    <subcellularLocation>
        <location evidence="1">Cytoplasm</location>
    </subcellularLocation>
</comment>
<dbReference type="STRING" id="3088.A0A383WLR5"/>
<keyword evidence="2" id="KW-0963">Cytoplasm</keyword>
<evidence type="ECO:0000313" key="6">
    <source>
        <dbReference type="EMBL" id="SZX61142.1"/>
    </source>
</evidence>
<dbReference type="EMBL" id="FNXT01001292">
    <property type="protein sequence ID" value="SZX77686.1"/>
    <property type="molecule type" value="Genomic_DNA"/>
</dbReference>
<dbReference type="Pfam" id="PF01922">
    <property type="entry name" value="SRP19"/>
    <property type="match status" value="1"/>
</dbReference>
<dbReference type="PANTHER" id="PTHR17453">
    <property type="entry name" value="SIGNAL RECOGNITION PARTICLE 19 KD PROTEIN"/>
    <property type="match status" value="1"/>
</dbReference>
<keyword evidence="4" id="KW-0687">Ribonucleoprotein</keyword>
<feature type="compositionally biased region" description="Low complexity" evidence="5">
    <location>
        <begin position="118"/>
        <end position="140"/>
    </location>
</feature>
<keyword evidence="3" id="KW-0733">Signal recognition particle</keyword>
<dbReference type="SUPFAM" id="SSF69695">
    <property type="entry name" value="SRP19"/>
    <property type="match status" value="1"/>
</dbReference>